<protein>
    <recommendedName>
        <fullName evidence="2">Ankyrin repeat-containing protein</fullName>
    </recommendedName>
</protein>
<gene>
    <name evidence="1" type="ORF">Din_047830</name>
</gene>
<sequence length="120" mass="13829">MNIKILGPLGIITIHKGTVLHVASYTKQSDLVLHLLRELLKTHPNCNLMKGNDVGNTILHEATTSRKLVEAAREIRMKPLDLNLWILRDGGVRIAQQRHHRGSKLVFVREEKNPRRPHRW</sequence>
<evidence type="ECO:0000313" key="1">
    <source>
        <dbReference type="EMBL" id="MPA78389.1"/>
    </source>
</evidence>
<evidence type="ECO:0008006" key="2">
    <source>
        <dbReference type="Google" id="ProtNLM"/>
    </source>
</evidence>
<proteinExistence type="predicted"/>
<organism evidence="1">
    <name type="scientific">Davidia involucrata</name>
    <name type="common">Dove tree</name>
    <dbReference type="NCBI Taxonomy" id="16924"/>
    <lineage>
        <taxon>Eukaryota</taxon>
        <taxon>Viridiplantae</taxon>
        <taxon>Streptophyta</taxon>
        <taxon>Embryophyta</taxon>
        <taxon>Tracheophyta</taxon>
        <taxon>Spermatophyta</taxon>
        <taxon>Magnoliopsida</taxon>
        <taxon>eudicotyledons</taxon>
        <taxon>Gunneridae</taxon>
        <taxon>Pentapetalae</taxon>
        <taxon>asterids</taxon>
        <taxon>Cornales</taxon>
        <taxon>Nyssaceae</taxon>
        <taxon>Davidia</taxon>
    </lineage>
</organism>
<reference evidence="1" key="1">
    <citation type="submission" date="2019-08" db="EMBL/GenBank/DDBJ databases">
        <title>Reference gene set and small RNA set construction with multiple tissues from Davidia involucrata Baill.</title>
        <authorList>
            <person name="Yang H."/>
            <person name="Zhou C."/>
            <person name="Li G."/>
            <person name="Wang J."/>
            <person name="Gao P."/>
            <person name="Wang M."/>
            <person name="Wang R."/>
            <person name="Zhao Y."/>
        </authorList>
    </citation>
    <scope>NUCLEOTIDE SEQUENCE</scope>
    <source>
        <tissue evidence="1">Mixed with DoveR01_LX</tissue>
    </source>
</reference>
<dbReference type="EMBL" id="GHES01047830">
    <property type="protein sequence ID" value="MPA78389.1"/>
    <property type="molecule type" value="Transcribed_RNA"/>
</dbReference>
<name>A0A5B7CB20_DAVIN</name>
<accession>A0A5B7CB20</accession>
<dbReference type="AlphaFoldDB" id="A0A5B7CB20"/>